<dbReference type="RefSeq" id="WP_020816079.1">
    <property type="nucleotide sequence ID" value="NZ_ATAY01000063.1"/>
</dbReference>
<dbReference type="SUPFAM" id="SSF48452">
    <property type="entry name" value="TPR-like"/>
    <property type="match status" value="1"/>
</dbReference>
<evidence type="ECO:0000313" key="2">
    <source>
        <dbReference type="Proteomes" id="UP000016860"/>
    </source>
</evidence>
<protein>
    <submittedName>
        <fullName evidence="1">Uncharacterized protein</fullName>
    </submittedName>
</protein>
<gene>
    <name evidence="1" type="ORF">L323_13025</name>
</gene>
<dbReference type="Proteomes" id="UP000016860">
    <property type="component" value="Unassembled WGS sequence"/>
</dbReference>
<dbReference type="PATRIC" id="fig|1330534.3.peg.2582"/>
<name>U4R062_9FIRM</name>
<sequence length="223" mass="26466">MRYITKKDEELIKTINLIFNFPVNSEKILNELEKNYKKNTDDPEAAFSFGFYNFLITSRVKNSTIGSERIELIFEAYNDALRIAPDYWLVWMFKAILLLALPEVMRDEDELVRILEKLISDQQMSEKQQPYFIVPYIIYADYNFSCNNPDGALKLIEEARKNVIKKPVGFKYLNDYFSMPFKDFLKRLVRSNERALALMIMELGREFFPDDIAFNQSIEKEWL</sequence>
<reference evidence="1 2" key="1">
    <citation type="journal article" date="2013" name="Genome Announc.">
        <title>Draft Genome Sequence of the Cellulolytic Bacterium Clostridium papyrosolvens C7 (ATCC 700395).</title>
        <authorList>
            <person name="Zepeda V."/>
            <person name="Dassa B."/>
            <person name="Borovok I."/>
            <person name="Lamed R."/>
            <person name="Bayer E.A."/>
            <person name="Cate J.H."/>
        </authorList>
    </citation>
    <scope>NUCLEOTIDE SEQUENCE [LARGE SCALE GENOMIC DNA]</scope>
    <source>
        <strain evidence="1 2">C7</strain>
    </source>
</reference>
<comment type="caution">
    <text evidence="1">The sequence shown here is derived from an EMBL/GenBank/DDBJ whole genome shotgun (WGS) entry which is preliminary data.</text>
</comment>
<proteinExistence type="predicted"/>
<dbReference type="EMBL" id="ATAY01000063">
    <property type="protein sequence ID" value="EPR10511.1"/>
    <property type="molecule type" value="Genomic_DNA"/>
</dbReference>
<evidence type="ECO:0000313" key="1">
    <source>
        <dbReference type="EMBL" id="EPR10511.1"/>
    </source>
</evidence>
<organism evidence="1 2">
    <name type="scientific">Ruminiclostridium papyrosolvens C7</name>
    <dbReference type="NCBI Taxonomy" id="1330534"/>
    <lineage>
        <taxon>Bacteria</taxon>
        <taxon>Bacillati</taxon>
        <taxon>Bacillota</taxon>
        <taxon>Clostridia</taxon>
        <taxon>Eubacteriales</taxon>
        <taxon>Oscillospiraceae</taxon>
        <taxon>Ruminiclostridium</taxon>
    </lineage>
</organism>
<dbReference type="InterPro" id="IPR011990">
    <property type="entry name" value="TPR-like_helical_dom_sf"/>
</dbReference>
<dbReference type="OrthoDB" id="1741517at2"/>
<accession>U4R062</accession>
<dbReference type="AlphaFoldDB" id="U4R062"/>
<dbReference type="STRING" id="1330534.L323_13025"/>